<protein>
    <submittedName>
        <fullName evidence="4">Ribosomal protein L10, putative</fullName>
    </submittedName>
</protein>
<comment type="similarity">
    <text evidence="1">Belongs to the universal ribosomal protein uL10 family.</text>
</comment>
<keyword evidence="5" id="KW-1185">Reference proteome</keyword>
<dbReference type="InParanoid" id="Q7RS21"/>
<dbReference type="GO" id="GO:1990904">
    <property type="term" value="C:ribonucleoprotein complex"/>
    <property type="evidence" value="ECO:0007669"/>
    <property type="project" value="UniProtKB-KW"/>
</dbReference>
<comment type="caution">
    <text evidence="4">The sequence shown here is derived from an EMBL/GenBank/DDBJ whole genome shotgun (WGS) entry which is preliminary data.</text>
</comment>
<proteinExistence type="inferred from homology"/>
<dbReference type="PaxDb" id="73239-Q7RS21"/>
<dbReference type="Pfam" id="PF00466">
    <property type="entry name" value="Ribosomal_L10"/>
    <property type="match status" value="1"/>
</dbReference>
<keyword evidence="3" id="KW-0687">Ribonucleoprotein</keyword>
<dbReference type="InterPro" id="IPR043141">
    <property type="entry name" value="Ribosomal_uL10-like_sf"/>
</dbReference>
<evidence type="ECO:0000256" key="1">
    <source>
        <dbReference type="ARBA" id="ARBA00008889"/>
    </source>
</evidence>
<dbReference type="GO" id="GO:0005840">
    <property type="term" value="C:ribosome"/>
    <property type="evidence" value="ECO:0007669"/>
    <property type="project" value="UniProtKB-KW"/>
</dbReference>
<dbReference type="PANTHER" id="PTHR11560">
    <property type="entry name" value="39S RIBOSOMAL PROTEIN L10, MITOCHONDRIAL"/>
    <property type="match status" value="1"/>
</dbReference>
<accession>Q7RS21</accession>
<sequence>MPGRRLNDTHQLAGITAYIYNVLCKVCFPECSEKNNKAKTFFFLIATKVIKKNDGKLGRKNIIKLFLEKPNFTHIGKTGNKKKKIYNKFLLKSRKCSGYRNTRDGKEETVRKMKRILKVTKLLIQLNSFKLTPNLRMELLINMPRPHIRMHMVKNTLMKLSVKNTPFEAITPYLTGSNAYFFIMNEDYISFSLYCNKMFSSIYKEYKTNNFIKMGVYENTILNKKETEDLINLKSYNVYFSHLANKINQIITSIPTSIMHIPSSIARGIYLHNKKKENM</sequence>
<reference evidence="4 5" key="1">
    <citation type="journal article" date="2002" name="Nature">
        <title>Genome sequence and comparative analysis of the model rodent malaria parasite Plasmodium yoelii yoelii.</title>
        <authorList>
            <person name="Carlton J.M."/>
            <person name="Angiuoli S.V."/>
            <person name="Suh B.B."/>
            <person name="Kooij T.W."/>
            <person name="Pertea M."/>
            <person name="Silva J.C."/>
            <person name="Ermolaeva M.D."/>
            <person name="Allen J.E."/>
            <person name="Selengut J.D."/>
            <person name="Koo H.L."/>
            <person name="Peterson J.D."/>
            <person name="Pop M."/>
            <person name="Kosack D.S."/>
            <person name="Shumway M.F."/>
            <person name="Bidwell S.L."/>
            <person name="Shallom S.J."/>
            <person name="van Aken S.E."/>
            <person name="Riedmuller S.B."/>
            <person name="Feldblyum T.V."/>
            <person name="Cho J.K."/>
            <person name="Quackenbush J."/>
            <person name="Sedegah M."/>
            <person name="Shoaibi A."/>
            <person name="Cummings L.M."/>
            <person name="Florens L."/>
            <person name="Yates J.R."/>
            <person name="Raine J.D."/>
            <person name="Sinden R.E."/>
            <person name="Harris M.A."/>
            <person name="Cunningham D.A."/>
            <person name="Preiser P.R."/>
            <person name="Bergman L.W."/>
            <person name="Vaidya A.B."/>
            <person name="van Lin L.H."/>
            <person name="Janse C.J."/>
            <person name="Waters A.P."/>
            <person name="Smith H.O."/>
            <person name="White O.R."/>
            <person name="Salzberg S.L."/>
            <person name="Venter J.C."/>
            <person name="Fraser C.M."/>
            <person name="Hoffman S.L."/>
            <person name="Gardner M.J."/>
            <person name="Carucci D.J."/>
        </authorList>
    </citation>
    <scope>NUCLEOTIDE SEQUENCE [LARGE SCALE GENOMIC DNA]</scope>
    <source>
        <strain evidence="4 5">17XNL</strain>
    </source>
</reference>
<evidence type="ECO:0000313" key="5">
    <source>
        <dbReference type="Proteomes" id="UP000008553"/>
    </source>
</evidence>
<dbReference type="SUPFAM" id="SSF160369">
    <property type="entry name" value="Ribosomal protein L10-like"/>
    <property type="match status" value="1"/>
</dbReference>
<evidence type="ECO:0000256" key="2">
    <source>
        <dbReference type="ARBA" id="ARBA00022980"/>
    </source>
</evidence>
<dbReference type="InterPro" id="IPR047865">
    <property type="entry name" value="Ribosomal_uL10_bac_type"/>
</dbReference>
<dbReference type="InterPro" id="IPR001790">
    <property type="entry name" value="Ribosomal_uL10"/>
</dbReference>
<dbReference type="STRING" id="73239.Q7RS21"/>
<organism evidence="4 5">
    <name type="scientific">Plasmodium yoelii yoelii</name>
    <dbReference type="NCBI Taxonomy" id="73239"/>
    <lineage>
        <taxon>Eukaryota</taxon>
        <taxon>Sar</taxon>
        <taxon>Alveolata</taxon>
        <taxon>Apicomplexa</taxon>
        <taxon>Aconoidasida</taxon>
        <taxon>Haemosporida</taxon>
        <taxon>Plasmodiidae</taxon>
        <taxon>Plasmodium</taxon>
        <taxon>Plasmodium (Vinckeia)</taxon>
    </lineage>
</organism>
<gene>
    <name evidence="4" type="ORF">PY00545</name>
</gene>
<evidence type="ECO:0000313" key="4">
    <source>
        <dbReference type="EMBL" id="EAA16769.1"/>
    </source>
</evidence>
<dbReference type="CDD" id="cd05797">
    <property type="entry name" value="Ribosomal_L10"/>
    <property type="match status" value="1"/>
</dbReference>
<dbReference type="Gene3D" id="3.30.70.1730">
    <property type="match status" value="1"/>
</dbReference>
<keyword evidence="2 4" id="KW-0689">Ribosomal protein</keyword>
<dbReference type="EMBL" id="AABL01000149">
    <property type="protein sequence ID" value="EAA16769.1"/>
    <property type="molecule type" value="Genomic_DNA"/>
</dbReference>
<dbReference type="Proteomes" id="UP000008553">
    <property type="component" value="Unassembled WGS sequence"/>
</dbReference>
<dbReference type="AlphaFoldDB" id="Q7RS21"/>
<name>Q7RS21_PLAYO</name>
<evidence type="ECO:0000256" key="3">
    <source>
        <dbReference type="ARBA" id="ARBA00023274"/>
    </source>
</evidence>